<dbReference type="GO" id="GO:0015833">
    <property type="term" value="P:peptide transport"/>
    <property type="evidence" value="ECO:0007669"/>
    <property type="project" value="TreeGrafter"/>
</dbReference>
<proteinExistence type="inferred from homology"/>
<dbReference type="Gene3D" id="3.90.76.10">
    <property type="entry name" value="Dipeptide-binding Protein, Domain 1"/>
    <property type="match status" value="1"/>
</dbReference>
<dbReference type="OrthoDB" id="9801799at2"/>
<dbReference type="AlphaFoldDB" id="A0A1W1W8C6"/>
<name>A0A1W1W8C6_SULTA</name>
<keyword evidence="3" id="KW-0813">Transport</keyword>
<evidence type="ECO:0000313" key="7">
    <source>
        <dbReference type="Proteomes" id="UP000192660"/>
    </source>
</evidence>
<dbReference type="STRING" id="28034.BFX07_10260"/>
<gene>
    <name evidence="6" type="ORF">SAMN00768000_0526</name>
</gene>
<comment type="similarity">
    <text evidence="2">Belongs to the bacterial solute-binding protein 5 family.</text>
</comment>
<dbReference type="GO" id="GO:1904680">
    <property type="term" value="F:peptide transmembrane transporter activity"/>
    <property type="evidence" value="ECO:0007669"/>
    <property type="project" value="TreeGrafter"/>
</dbReference>
<dbReference type="RefSeq" id="WP_020376400.1">
    <property type="nucleotide sequence ID" value="NZ_FWWY01000001.1"/>
</dbReference>
<dbReference type="EMBL" id="FWWY01000001">
    <property type="protein sequence ID" value="SMC02310.1"/>
    <property type="molecule type" value="Genomic_DNA"/>
</dbReference>
<dbReference type="SUPFAM" id="SSF53850">
    <property type="entry name" value="Periplasmic binding protein-like II"/>
    <property type="match status" value="1"/>
</dbReference>
<dbReference type="PANTHER" id="PTHR30290">
    <property type="entry name" value="PERIPLASMIC BINDING COMPONENT OF ABC TRANSPORTER"/>
    <property type="match status" value="1"/>
</dbReference>
<evidence type="ECO:0000256" key="3">
    <source>
        <dbReference type="ARBA" id="ARBA00022448"/>
    </source>
</evidence>
<dbReference type="GO" id="GO:0030313">
    <property type="term" value="C:cell envelope"/>
    <property type="evidence" value="ECO:0007669"/>
    <property type="project" value="UniProtKB-SubCell"/>
</dbReference>
<accession>A0A1W1W8C6</accession>
<dbReference type="InterPro" id="IPR000914">
    <property type="entry name" value="SBP_5_dom"/>
</dbReference>
<dbReference type="Gene3D" id="3.10.105.10">
    <property type="entry name" value="Dipeptide-binding Protein, Domain 3"/>
    <property type="match status" value="1"/>
</dbReference>
<evidence type="ECO:0000256" key="4">
    <source>
        <dbReference type="ARBA" id="ARBA00022729"/>
    </source>
</evidence>
<feature type="domain" description="Solute-binding protein family 5" evidence="5">
    <location>
        <begin position="77"/>
        <end position="265"/>
    </location>
</feature>
<reference evidence="7" key="1">
    <citation type="submission" date="2017-04" db="EMBL/GenBank/DDBJ databases">
        <authorList>
            <person name="Varghese N."/>
            <person name="Submissions S."/>
        </authorList>
    </citation>
    <scope>NUCLEOTIDE SEQUENCE [LARGE SCALE GENOMIC DNA]</scope>
    <source>
        <strain evidence="7">DSM 9293</strain>
    </source>
</reference>
<dbReference type="InterPro" id="IPR039424">
    <property type="entry name" value="SBP_5"/>
</dbReference>
<evidence type="ECO:0000256" key="2">
    <source>
        <dbReference type="ARBA" id="ARBA00005695"/>
    </source>
</evidence>
<dbReference type="Proteomes" id="UP000192660">
    <property type="component" value="Unassembled WGS sequence"/>
</dbReference>
<comment type="subcellular location">
    <subcellularLocation>
        <location evidence="1">Cell envelope</location>
    </subcellularLocation>
</comment>
<dbReference type="PANTHER" id="PTHR30290:SF10">
    <property type="entry name" value="PERIPLASMIC OLIGOPEPTIDE-BINDING PROTEIN-RELATED"/>
    <property type="match status" value="1"/>
</dbReference>
<sequence>MRGRMWPWLLLVLAFLPALLIQEPKTKLQPVSSHVFTEAIFQNPNNLDPALASNAADWQVASNIFQTLLDISPTGSIVPGLASSVTYRGNIVTIELRHETLANGVEVTPDMVAEALVRPLVAPVNSQAARSLLSQVVGVKRFEEGKTKYLQGIQVTGPNSLELTLKQPAGPGFLRNLANPALAIVPASDQRQGGDNWQFTNLIGTGGYTLTQWTPDASLSFSKVSGQGPQAVNLIVYSGLSQALLAYENHLVNAIPLQPDQLKQLTRSELAHVEPLNVPGDLSLYVNTTQKKLALPEISLTRWVHAAFFGRLSPLSRQYPSSIQSKPPQSVSLTVWVNQNNAEAMQLASTLKTIDPHVIIQATTSTNLSQMAHAGKISAYLGIINQFPHGVGIPLVPDVSFWLFSHPVSHAIVMEHDVLSWHSVP</sequence>
<dbReference type="Gene3D" id="3.40.190.10">
    <property type="entry name" value="Periplasmic binding protein-like II"/>
    <property type="match status" value="1"/>
</dbReference>
<evidence type="ECO:0000256" key="1">
    <source>
        <dbReference type="ARBA" id="ARBA00004196"/>
    </source>
</evidence>
<dbReference type="Pfam" id="PF00496">
    <property type="entry name" value="SBP_bac_5"/>
    <property type="match status" value="1"/>
</dbReference>
<evidence type="ECO:0000313" key="6">
    <source>
        <dbReference type="EMBL" id="SMC02310.1"/>
    </source>
</evidence>
<keyword evidence="4" id="KW-0732">Signal</keyword>
<keyword evidence="7" id="KW-1185">Reference proteome</keyword>
<protein>
    <submittedName>
        <fullName evidence="6">Extracellular solute-binding protein, family 5 Middle</fullName>
    </submittedName>
</protein>
<organism evidence="6 7">
    <name type="scientific">Sulfobacillus thermosulfidooxidans (strain DSM 9293 / VKM B-1269 / AT-1)</name>
    <dbReference type="NCBI Taxonomy" id="929705"/>
    <lineage>
        <taxon>Bacteria</taxon>
        <taxon>Bacillati</taxon>
        <taxon>Bacillota</taxon>
        <taxon>Clostridia</taxon>
        <taxon>Eubacteriales</taxon>
        <taxon>Clostridiales Family XVII. Incertae Sedis</taxon>
        <taxon>Sulfobacillus</taxon>
    </lineage>
</organism>
<evidence type="ECO:0000259" key="5">
    <source>
        <dbReference type="Pfam" id="PF00496"/>
    </source>
</evidence>